<dbReference type="SUPFAM" id="SSF53756">
    <property type="entry name" value="UDP-Glycosyltransferase/glycogen phosphorylase"/>
    <property type="match status" value="1"/>
</dbReference>
<organism evidence="1">
    <name type="scientific">marine sediment metagenome</name>
    <dbReference type="NCBI Taxonomy" id="412755"/>
    <lineage>
        <taxon>unclassified sequences</taxon>
        <taxon>metagenomes</taxon>
        <taxon>ecological metagenomes</taxon>
    </lineage>
</organism>
<sequence>MNYWDDPLDRQTIDRDGPFDAYVCQSHYQRRLLWPRLHGAGVAEDRCPVIRGAFDLDEYLYLPRPHHNGDKFVIGRLSRCDARKYALNLWQIYGQIPNIKARVMGWGPRTERYIGKPPAFAETLQQCAEDAGQFVRSLHCMVHPMGVATENWPRVALEAMACGVPVVTDRRGGVCEMIEHGRTGYLCRDISDFVVFTRMLSENETLRMEFASRARTVLEEVLADPETIWA</sequence>
<feature type="non-terminal residue" evidence="1">
    <location>
        <position position="230"/>
    </location>
</feature>
<dbReference type="PANTHER" id="PTHR12526">
    <property type="entry name" value="GLYCOSYLTRANSFERASE"/>
    <property type="match status" value="1"/>
</dbReference>
<dbReference type="PANTHER" id="PTHR12526:SF630">
    <property type="entry name" value="GLYCOSYLTRANSFERASE"/>
    <property type="match status" value="1"/>
</dbReference>
<dbReference type="Gene3D" id="3.40.50.2000">
    <property type="entry name" value="Glycogen Phosphorylase B"/>
    <property type="match status" value="1"/>
</dbReference>
<dbReference type="Pfam" id="PF13692">
    <property type="entry name" value="Glyco_trans_1_4"/>
    <property type="match status" value="1"/>
</dbReference>
<dbReference type="AlphaFoldDB" id="X0WHQ5"/>
<evidence type="ECO:0000313" key="1">
    <source>
        <dbReference type="EMBL" id="GAG22747.1"/>
    </source>
</evidence>
<accession>X0WHQ5</accession>
<proteinExistence type="predicted"/>
<dbReference type="CDD" id="cd03801">
    <property type="entry name" value="GT4_PimA-like"/>
    <property type="match status" value="1"/>
</dbReference>
<gene>
    <name evidence="1" type="ORF">S01H1_58836</name>
</gene>
<name>X0WHQ5_9ZZZZ</name>
<reference evidence="1" key="1">
    <citation type="journal article" date="2014" name="Front. Microbiol.">
        <title>High frequency of phylogenetically diverse reductive dehalogenase-homologous genes in deep subseafloor sedimentary metagenomes.</title>
        <authorList>
            <person name="Kawai M."/>
            <person name="Futagami T."/>
            <person name="Toyoda A."/>
            <person name="Takaki Y."/>
            <person name="Nishi S."/>
            <person name="Hori S."/>
            <person name="Arai W."/>
            <person name="Tsubouchi T."/>
            <person name="Morono Y."/>
            <person name="Uchiyama I."/>
            <person name="Ito T."/>
            <person name="Fujiyama A."/>
            <person name="Inagaki F."/>
            <person name="Takami H."/>
        </authorList>
    </citation>
    <scope>NUCLEOTIDE SEQUENCE</scope>
    <source>
        <strain evidence="1">Expedition CK06-06</strain>
    </source>
</reference>
<dbReference type="EMBL" id="BARS01038451">
    <property type="protein sequence ID" value="GAG22747.1"/>
    <property type="molecule type" value="Genomic_DNA"/>
</dbReference>
<comment type="caution">
    <text evidence="1">The sequence shown here is derived from an EMBL/GenBank/DDBJ whole genome shotgun (WGS) entry which is preliminary data.</text>
</comment>
<protein>
    <submittedName>
        <fullName evidence="1">Uncharacterized protein</fullName>
    </submittedName>
</protein>